<dbReference type="InterPro" id="IPR051199">
    <property type="entry name" value="LPS_LOS_Heptosyltrfase"/>
</dbReference>
<evidence type="ECO:0000313" key="4">
    <source>
        <dbReference type="Proteomes" id="UP000321201"/>
    </source>
</evidence>
<dbReference type="GO" id="GO:0008713">
    <property type="term" value="F:ADP-heptose-lipopolysaccharide heptosyltransferase activity"/>
    <property type="evidence" value="ECO:0007669"/>
    <property type="project" value="TreeGrafter"/>
</dbReference>
<dbReference type="Pfam" id="PF01075">
    <property type="entry name" value="Glyco_transf_9"/>
    <property type="match status" value="1"/>
</dbReference>
<evidence type="ECO:0000256" key="1">
    <source>
        <dbReference type="ARBA" id="ARBA00022676"/>
    </source>
</evidence>
<comment type="caution">
    <text evidence="3">The sequence shown here is derived from an EMBL/GenBank/DDBJ whole genome shotgun (WGS) entry which is preliminary data.</text>
</comment>
<keyword evidence="2 3" id="KW-0808">Transferase</keyword>
<reference evidence="3 4" key="1">
    <citation type="submission" date="2019-08" db="EMBL/GenBank/DDBJ databases">
        <title>Pelomicrobium methylotrophicum gen. nov., sp. nov. a moderately thermophilic, facultatively anaerobic, lithoautotrophic and methylotrophic bacterium isolated from a terrestrial mud volcano.</title>
        <authorList>
            <person name="Slobodkina G.B."/>
            <person name="Merkel A.Y."/>
            <person name="Slobodkin A.I."/>
        </authorList>
    </citation>
    <scope>NUCLEOTIDE SEQUENCE [LARGE SCALE GENOMIC DNA]</scope>
    <source>
        <strain evidence="3 4">SM250</strain>
    </source>
</reference>
<keyword evidence="4" id="KW-1185">Reference proteome</keyword>
<dbReference type="OrthoDB" id="9760688at2"/>
<organism evidence="3 4">
    <name type="scientific">Pelomicrobium methylotrophicum</name>
    <dbReference type="NCBI Taxonomy" id="2602750"/>
    <lineage>
        <taxon>Bacteria</taxon>
        <taxon>Pseudomonadati</taxon>
        <taxon>Pseudomonadota</taxon>
        <taxon>Hydrogenophilia</taxon>
        <taxon>Hydrogenophilia incertae sedis</taxon>
        <taxon>Pelomicrobium</taxon>
    </lineage>
</organism>
<protein>
    <submittedName>
        <fullName evidence="3">Glycosyltransferase family 9 protein</fullName>
    </submittedName>
</protein>
<dbReference type="PANTHER" id="PTHR30160:SF1">
    <property type="entry name" value="LIPOPOLYSACCHARIDE 1,2-N-ACETYLGLUCOSAMINETRANSFERASE-RELATED"/>
    <property type="match status" value="1"/>
</dbReference>
<dbReference type="RefSeq" id="WP_147798492.1">
    <property type="nucleotide sequence ID" value="NZ_VPFL01000002.1"/>
</dbReference>
<dbReference type="InterPro" id="IPR002201">
    <property type="entry name" value="Glyco_trans_9"/>
</dbReference>
<dbReference type="SUPFAM" id="SSF53756">
    <property type="entry name" value="UDP-Glycosyltransferase/glycogen phosphorylase"/>
    <property type="match status" value="1"/>
</dbReference>
<evidence type="ECO:0000313" key="3">
    <source>
        <dbReference type="EMBL" id="TXF13318.1"/>
    </source>
</evidence>
<evidence type="ECO:0000256" key="2">
    <source>
        <dbReference type="ARBA" id="ARBA00022679"/>
    </source>
</evidence>
<accession>A0A5C7EP32</accession>
<name>A0A5C7EP32_9PROT</name>
<dbReference type="GO" id="GO:0005829">
    <property type="term" value="C:cytosol"/>
    <property type="evidence" value="ECO:0007669"/>
    <property type="project" value="TreeGrafter"/>
</dbReference>
<proteinExistence type="predicted"/>
<dbReference type="EMBL" id="VPFL01000002">
    <property type="protein sequence ID" value="TXF13318.1"/>
    <property type="molecule type" value="Genomic_DNA"/>
</dbReference>
<dbReference type="GO" id="GO:0009244">
    <property type="term" value="P:lipopolysaccharide core region biosynthetic process"/>
    <property type="evidence" value="ECO:0007669"/>
    <property type="project" value="TreeGrafter"/>
</dbReference>
<dbReference type="CDD" id="cd03789">
    <property type="entry name" value="GT9_LPS_heptosyltransferase"/>
    <property type="match status" value="1"/>
</dbReference>
<keyword evidence="1" id="KW-0328">Glycosyltransferase</keyword>
<gene>
    <name evidence="3" type="ORF">FR698_01920</name>
</gene>
<dbReference type="AlphaFoldDB" id="A0A5C7EP32"/>
<sequence>MQAPRHALVVVTRRIGDVLLATPLIRSLKRAWPEARIDALVFRGTEGVLAANPDLHRVLATEEHPAATAHARLYAKILRRYDIALSVLTGDRPTLYAFAAGRWRAGFLNPRSKEAWKRRLLQRWVAFDDLDTHTVRMNLKLAELLGVAPVAEVVVGWTARDEALVDELVSGFGSDRYAVLHPYPKFNYKQWHAAGWTQLAAWLERQGLRIALTGGQDPEELEYVAAIAADMPAGTLNLAGRLSLPMLGALLAGAAVYVGPDTATTHIAAAVGTPTVALFGPSNPVKWGPWPKDHPADRNPWRRVGSQRVGNVYLVQGAKDCVPCLLEGCGRHVESYSDCLQELPASRVIEAAQALLAERSTPAGF</sequence>
<dbReference type="Proteomes" id="UP000321201">
    <property type="component" value="Unassembled WGS sequence"/>
</dbReference>
<dbReference type="InParanoid" id="A0A5C7EP32"/>
<dbReference type="PANTHER" id="PTHR30160">
    <property type="entry name" value="TETRAACYLDISACCHARIDE 4'-KINASE-RELATED"/>
    <property type="match status" value="1"/>
</dbReference>
<dbReference type="FunCoup" id="A0A5C7EP32">
    <property type="interactions" value="97"/>
</dbReference>
<dbReference type="Gene3D" id="3.40.50.2000">
    <property type="entry name" value="Glycogen Phosphorylase B"/>
    <property type="match status" value="2"/>
</dbReference>